<proteinExistence type="predicted"/>
<organism evidence="1 2">
    <name type="scientific">Galbibacter orientalis DSM 19592</name>
    <dbReference type="NCBI Taxonomy" id="926559"/>
    <lineage>
        <taxon>Bacteria</taxon>
        <taxon>Pseudomonadati</taxon>
        <taxon>Bacteroidota</taxon>
        <taxon>Flavobacteriia</taxon>
        <taxon>Flavobacteriales</taxon>
        <taxon>Flavobacteriaceae</taxon>
        <taxon>Galbibacter</taxon>
    </lineage>
</organism>
<evidence type="ECO:0008006" key="3">
    <source>
        <dbReference type="Google" id="ProtNLM"/>
    </source>
</evidence>
<gene>
    <name evidence="1" type="ORF">JoomaDRAFT_0396</name>
</gene>
<dbReference type="RefSeq" id="WP_008616342.1">
    <property type="nucleotide sequence ID" value="NZ_JH651380.1"/>
</dbReference>
<name>I3C1F9_9FLAO</name>
<protein>
    <recommendedName>
        <fullName evidence="3">Membrane-fusion protein</fullName>
    </recommendedName>
</protein>
<keyword evidence="2" id="KW-1185">Reference proteome</keyword>
<dbReference type="PANTHER" id="PTHR30469:SF33">
    <property type="entry name" value="SLR1207 PROTEIN"/>
    <property type="match status" value="1"/>
</dbReference>
<evidence type="ECO:0000313" key="1">
    <source>
        <dbReference type="EMBL" id="EIJ37452.1"/>
    </source>
</evidence>
<dbReference type="GO" id="GO:0015562">
    <property type="term" value="F:efflux transmembrane transporter activity"/>
    <property type="evidence" value="ECO:0007669"/>
    <property type="project" value="TreeGrafter"/>
</dbReference>
<dbReference type="PROSITE" id="PS51257">
    <property type="entry name" value="PROKAR_LIPOPROTEIN"/>
    <property type="match status" value="1"/>
</dbReference>
<dbReference type="STRING" id="926559.JoomaDRAFT_0396"/>
<sequence>MKIDISKFYLVFIFLIIAIGCNTPPVPQNKAKTFVRVQTTTVKKGTIDQYRLFNGVTKYQRKEAIRANVTGYISTINFEVGNSINKGQVLCYIRTKEQQALGAAVKIDSSLAKLTIPMDIKSKATGVVSIINYNENSYVSEGAIIATVTQPNSLTIQVSIPFDQSKEINKGMPCEVILKDTTINAKISQQLPIIEPLTQNQQFLIEMPKIVLPESLKVQIRMLGKIAMNAMVLPKSAIQTNELQTKFWVMKVLNDSLAVKINVIPLLENDSLVQIKSTMLDYKDTIIIKGAYQLQDTTVVRIENPAP</sequence>
<evidence type="ECO:0000313" key="2">
    <source>
        <dbReference type="Proteomes" id="UP000004690"/>
    </source>
</evidence>
<dbReference type="GO" id="GO:1990281">
    <property type="term" value="C:efflux pump complex"/>
    <property type="evidence" value="ECO:0007669"/>
    <property type="project" value="TreeGrafter"/>
</dbReference>
<dbReference type="HOGENOM" id="CLU_057492_0_0_10"/>
<accession>I3C1F9</accession>
<dbReference type="SUPFAM" id="SSF111369">
    <property type="entry name" value="HlyD-like secretion proteins"/>
    <property type="match status" value="1"/>
</dbReference>
<dbReference type="OrthoDB" id="1435302at2"/>
<dbReference type="Gene3D" id="2.40.420.20">
    <property type="match status" value="1"/>
</dbReference>
<reference evidence="1 2" key="1">
    <citation type="submission" date="2012-02" db="EMBL/GenBank/DDBJ databases">
        <title>Improved High-Quality Draft genome of Joostella marina DSM 19592.</title>
        <authorList>
            <consortium name="US DOE Joint Genome Institute (JGI-PGF)"/>
            <person name="Lucas S."/>
            <person name="Copeland A."/>
            <person name="Lapidus A."/>
            <person name="Bruce D."/>
            <person name="Goodwin L."/>
            <person name="Pitluck S."/>
            <person name="Peters L."/>
            <person name="Chertkov O."/>
            <person name="Ovchinnikova G."/>
            <person name="Kyrpides N."/>
            <person name="Mavromatis K."/>
            <person name="Detter J.C."/>
            <person name="Han C."/>
            <person name="Land M."/>
            <person name="Hauser L."/>
            <person name="Markowitz V."/>
            <person name="Cheng J.-F."/>
            <person name="Hugenholtz P."/>
            <person name="Woyke T."/>
            <person name="Wu D."/>
            <person name="Tindall B."/>
            <person name="Brambilla E."/>
            <person name="Klenk H.-P."/>
            <person name="Eisen J.A."/>
        </authorList>
    </citation>
    <scope>NUCLEOTIDE SEQUENCE [LARGE SCALE GENOMIC DNA]</scope>
    <source>
        <strain evidence="1 2">DSM 19592</strain>
    </source>
</reference>
<dbReference type="EMBL" id="JH651380">
    <property type="protein sequence ID" value="EIJ37452.1"/>
    <property type="molecule type" value="Genomic_DNA"/>
</dbReference>
<dbReference type="Gene3D" id="2.40.50.100">
    <property type="match status" value="1"/>
</dbReference>
<dbReference type="eggNOG" id="COG0845">
    <property type="taxonomic scope" value="Bacteria"/>
</dbReference>
<dbReference type="AlphaFoldDB" id="I3C1F9"/>
<dbReference type="Proteomes" id="UP000004690">
    <property type="component" value="Unassembled WGS sequence"/>
</dbReference>
<dbReference type="PANTHER" id="PTHR30469">
    <property type="entry name" value="MULTIDRUG RESISTANCE PROTEIN MDTA"/>
    <property type="match status" value="1"/>
</dbReference>